<dbReference type="AlphaFoldDB" id="A0A392TNJ9"/>
<organism evidence="1 2">
    <name type="scientific">Trifolium medium</name>
    <dbReference type="NCBI Taxonomy" id="97028"/>
    <lineage>
        <taxon>Eukaryota</taxon>
        <taxon>Viridiplantae</taxon>
        <taxon>Streptophyta</taxon>
        <taxon>Embryophyta</taxon>
        <taxon>Tracheophyta</taxon>
        <taxon>Spermatophyta</taxon>
        <taxon>Magnoliopsida</taxon>
        <taxon>eudicotyledons</taxon>
        <taxon>Gunneridae</taxon>
        <taxon>Pentapetalae</taxon>
        <taxon>rosids</taxon>
        <taxon>fabids</taxon>
        <taxon>Fabales</taxon>
        <taxon>Fabaceae</taxon>
        <taxon>Papilionoideae</taxon>
        <taxon>50 kb inversion clade</taxon>
        <taxon>NPAAA clade</taxon>
        <taxon>Hologalegina</taxon>
        <taxon>IRL clade</taxon>
        <taxon>Trifolieae</taxon>
        <taxon>Trifolium</taxon>
    </lineage>
</organism>
<keyword evidence="2" id="KW-1185">Reference proteome</keyword>
<dbReference type="EMBL" id="LXQA010620062">
    <property type="protein sequence ID" value="MCI62498.1"/>
    <property type="molecule type" value="Genomic_DNA"/>
</dbReference>
<sequence>PGLEFPKLGASTSSSRVNKAAICARLGPPRAGRSWQ</sequence>
<evidence type="ECO:0000313" key="1">
    <source>
        <dbReference type="EMBL" id="MCI62498.1"/>
    </source>
</evidence>
<accession>A0A392TNJ9</accession>
<dbReference type="Proteomes" id="UP000265520">
    <property type="component" value="Unassembled WGS sequence"/>
</dbReference>
<protein>
    <submittedName>
        <fullName evidence="1">Uncharacterized protein</fullName>
    </submittedName>
</protein>
<proteinExistence type="predicted"/>
<comment type="caution">
    <text evidence="1">The sequence shown here is derived from an EMBL/GenBank/DDBJ whole genome shotgun (WGS) entry which is preliminary data.</text>
</comment>
<name>A0A392TNJ9_9FABA</name>
<feature type="non-terminal residue" evidence="1">
    <location>
        <position position="1"/>
    </location>
</feature>
<reference evidence="1 2" key="1">
    <citation type="journal article" date="2018" name="Front. Plant Sci.">
        <title>Red Clover (Trifolium pratense) and Zigzag Clover (T. medium) - A Picture of Genomic Similarities and Differences.</title>
        <authorList>
            <person name="Dluhosova J."/>
            <person name="Istvanek J."/>
            <person name="Nedelnik J."/>
            <person name="Repkova J."/>
        </authorList>
    </citation>
    <scope>NUCLEOTIDE SEQUENCE [LARGE SCALE GENOMIC DNA]</scope>
    <source>
        <strain evidence="2">cv. 10/8</strain>
        <tissue evidence="1">Leaf</tissue>
    </source>
</reference>
<evidence type="ECO:0000313" key="2">
    <source>
        <dbReference type="Proteomes" id="UP000265520"/>
    </source>
</evidence>